<dbReference type="EMBL" id="JAAIUW010000012">
    <property type="protein sequence ID" value="KAF7805591.1"/>
    <property type="molecule type" value="Genomic_DNA"/>
</dbReference>
<comment type="caution">
    <text evidence="1">The sequence shown here is derived from an EMBL/GenBank/DDBJ whole genome shotgun (WGS) entry which is preliminary data.</text>
</comment>
<protein>
    <submittedName>
        <fullName evidence="1">Uncharacterized protein</fullName>
    </submittedName>
</protein>
<name>A0A834SL69_9FABA</name>
<keyword evidence="2" id="KW-1185">Reference proteome</keyword>
<sequence length="86" mass="9596">MRCGVGELDSSVSSVLSLYFSQLLFKSKIIVKMIDHCWRRVREATKTVTRRVRERDSDVDGKNTPAVADGGSIFCSEEARWAGATN</sequence>
<reference evidence="1" key="1">
    <citation type="submission" date="2020-09" db="EMBL/GenBank/DDBJ databases">
        <title>Genome-Enabled Discovery of Anthraquinone Biosynthesis in Senna tora.</title>
        <authorList>
            <person name="Kang S.-H."/>
            <person name="Pandey R.P."/>
            <person name="Lee C.-M."/>
            <person name="Sim J.-S."/>
            <person name="Jeong J.-T."/>
            <person name="Choi B.-S."/>
            <person name="Jung M."/>
            <person name="Ginzburg D."/>
            <person name="Zhao K."/>
            <person name="Won S.Y."/>
            <person name="Oh T.-J."/>
            <person name="Yu Y."/>
            <person name="Kim N.-H."/>
            <person name="Lee O.R."/>
            <person name="Lee T.-H."/>
            <person name="Bashyal P."/>
            <person name="Kim T.-S."/>
            <person name="Lee W.-H."/>
            <person name="Kawkins C."/>
            <person name="Kim C.-K."/>
            <person name="Kim J.S."/>
            <person name="Ahn B.O."/>
            <person name="Rhee S.Y."/>
            <person name="Sohng J.K."/>
        </authorList>
    </citation>
    <scope>NUCLEOTIDE SEQUENCE</scope>
    <source>
        <tissue evidence="1">Leaf</tissue>
    </source>
</reference>
<proteinExistence type="predicted"/>
<evidence type="ECO:0000313" key="2">
    <source>
        <dbReference type="Proteomes" id="UP000634136"/>
    </source>
</evidence>
<accession>A0A834SL69</accession>
<dbReference type="Proteomes" id="UP000634136">
    <property type="component" value="Unassembled WGS sequence"/>
</dbReference>
<evidence type="ECO:0000313" key="1">
    <source>
        <dbReference type="EMBL" id="KAF7805591.1"/>
    </source>
</evidence>
<gene>
    <name evidence="1" type="ORF">G2W53_037752</name>
</gene>
<dbReference type="AlphaFoldDB" id="A0A834SL69"/>
<organism evidence="1 2">
    <name type="scientific">Senna tora</name>
    <dbReference type="NCBI Taxonomy" id="362788"/>
    <lineage>
        <taxon>Eukaryota</taxon>
        <taxon>Viridiplantae</taxon>
        <taxon>Streptophyta</taxon>
        <taxon>Embryophyta</taxon>
        <taxon>Tracheophyta</taxon>
        <taxon>Spermatophyta</taxon>
        <taxon>Magnoliopsida</taxon>
        <taxon>eudicotyledons</taxon>
        <taxon>Gunneridae</taxon>
        <taxon>Pentapetalae</taxon>
        <taxon>rosids</taxon>
        <taxon>fabids</taxon>
        <taxon>Fabales</taxon>
        <taxon>Fabaceae</taxon>
        <taxon>Caesalpinioideae</taxon>
        <taxon>Cassia clade</taxon>
        <taxon>Senna</taxon>
    </lineage>
</organism>